<dbReference type="EMBL" id="JACAZI010000001">
    <property type="protein sequence ID" value="KAF7371687.1"/>
    <property type="molecule type" value="Genomic_DNA"/>
</dbReference>
<sequence>MKAQNSSQDGRHQLFAPTYSASHPAEDHVLSFPLSQSYFHFLREAALLVGLVLCKYADWLDEGWLDDPHKLYTGLVAQTLRFYPP</sequence>
<keyword evidence="2" id="KW-1185">Reference proteome</keyword>
<protein>
    <submittedName>
        <fullName evidence="1">Uncharacterized protein</fullName>
    </submittedName>
</protein>
<comment type="caution">
    <text evidence="1">The sequence shown here is derived from an EMBL/GenBank/DDBJ whole genome shotgun (WGS) entry which is preliminary data.</text>
</comment>
<evidence type="ECO:0000313" key="2">
    <source>
        <dbReference type="Proteomes" id="UP000620124"/>
    </source>
</evidence>
<organism evidence="1 2">
    <name type="scientific">Mycena venus</name>
    <dbReference type="NCBI Taxonomy" id="2733690"/>
    <lineage>
        <taxon>Eukaryota</taxon>
        <taxon>Fungi</taxon>
        <taxon>Dikarya</taxon>
        <taxon>Basidiomycota</taxon>
        <taxon>Agaricomycotina</taxon>
        <taxon>Agaricomycetes</taxon>
        <taxon>Agaricomycetidae</taxon>
        <taxon>Agaricales</taxon>
        <taxon>Marasmiineae</taxon>
        <taxon>Mycenaceae</taxon>
        <taxon>Mycena</taxon>
    </lineage>
</organism>
<dbReference type="Proteomes" id="UP000620124">
    <property type="component" value="Unassembled WGS sequence"/>
</dbReference>
<reference evidence="1" key="1">
    <citation type="submission" date="2020-05" db="EMBL/GenBank/DDBJ databases">
        <title>Mycena genomes resolve the evolution of fungal bioluminescence.</title>
        <authorList>
            <person name="Tsai I.J."/>
        </authorList>
    </citation>
    <scope>NUCLEOTIDE SEQUENCE</scope>
    <source>
        <strain evidence="1">CCC161011</strain>
    </source>
</reference>
<dbReference type="AlphaFoldDB" id="A0A8H6Z6D3"/>
<proteinExistence type="predicted"/>
<accession>A0A8H6Z6D3</accession>
<evidence type="ECO:0000313" key="1">
    <source>
        <dbReference type="EMBL" id="KAF7371687.1"/>
    </source>
</evidence>
<name>A0A8H6Z6D3_9AGAR</name>
<gene>
    <name evidence="1" type="ORF">MVEN_00025000</name>
</gene>